<proteinExistence type="inferred from homology"/>
<dbReference type="PIRSF" id="PIRSF000137">
    <property type="entry name" value="Alcohol_oxidase"/>
    <property type="match status" value="1"/>
</dbReference>
<comment type="caution">
    <text evidence="8">The sequence shown here is derived from an EMBL/GenBank/DDBJ whole genome shotgun (WGS) entry which is preliminary data.</text>
</comment>
<feature type="domain" description="Glucose-methanol-choline oxidoreductase N-terminal" evidence="7">
    <location>
        <begin position="247"/>
        <end position="261"/>
    </location>
</feature>
<gene>
    <name evidence="8" type="primary">betA</name>
    <name evidence="8" type="ORF">GCM10017790_35120</name>
</gene>
<dbReference type="InterPro" id="IPR012132">
    <property type="entry name" value="GMC_OxRdtase"/>
</dbReference>
<evidence type="ECO:0000256" key="5">
    <source>
        <dbReference type="RuleBase" id="RU003968"/>
    </source>
</evidence>
<evidence type="ECO:0000256" key="3">
    <source>
        <dbReference type="ARBA" id="ARBA00022630"/>
    </source>
</evidence>
<keyword evidence="3 5" id="KW-0285">Flavoprotein</keyword>
<dbReference type="InterPro" id="IPR036188">
    <property type="entry name" value="FAD/NAD-bd_sf"/>
</dbReference>
<feature type="domain" description="Glucose-methanol-choline oxidoreductase N-terminal" evidence="6">
    <location>
        <begin position="78"/>
        <end position="101"/>
    </location>
</feature>
<dbReference type="InterPro" id="IPR000172">
    <property type="entry name" value="GMC_OxRdtase_N"/>
</dbReference>
<evidence type="ECO:0000256" key="2">
    <source>
        <dbReference type="ARBA" id="ARBA00010790"/>
    </source>
</evidence>
<reference evidence="9" key="1">
    <citation type="journal article" date="2019" name="Int. J. Syst. Evol. Microbiol.">
        <title>The Global Catalogue of Microorganisms (GCM) 10K type strain sequencing project: providing services to taxonomists for standard genome sequencing and annotation.</title>
        <authorList>
            <consortium name="The Broad Institute Genomics Platform"/>
            <consortium name="The Broad Institute Genome Sequencing Center for Infectious Disease"/>
            <person name="Wu L."/>
            <person name="Ma J."/>
        </authorList>
    </citation>
    <scope>NUCLEOTIDE SEQUENCE [LARGE SCALE GENOMIC DNA]</scope>
    <source>
        <strain evidence="9">CGMCC 4.7683</strain>
    </source>
</reference>
<name>A0ABQ3LQ76_9PSEU</name>
<evidence type="ECO:0000256" key="4">
    <source>
        <dbReference type="ARBA" id="ARBA00022827"/>
    </source>
</evidence>
<evidence type="ECO:0000256" key="1">
    <source>
        <dbReference type="ARBA" id="ARBA00001974"/>
    </source>
</evidence>
<keyword evidence="4 5" id="KW-0274">FAD</keyword>
<dbReference type="RefSeq" id="WP_191255524.1">
    <property type="nucleotide sequence ID" value="NZ_BNAY01000003.1"/>
</dbReference>
<comment type="similarity">
    <text evidence="2 5">Belongs to the GMC oxidoreductase family.</text>
</comment>
<dbReference type="InterPro" id="IPR007867">
    <property type="entry name" value="GMC_OxRtase_C"/>
</dbReference>
<evidence type="ECO:0000259" key="7">
    <source>
        <dbReference type="PROSITE" id="PS00624"/>
    </source>
</evidence>
<dbReference type="SUPFAM" id="SSF51905">
    <property type="entry name" value="FAD/NAD(P)-binding domain"/>
    <property type="match status" value="1"/>
</dbReference>
<dbReference type="PROSITE" id="PS00624">
    <property type="entry name" value="GMC_OXRED_2"/>
    <property type="match status" value="1"/>
</dbReference>
<protein>
    <submittedName>
        <fullName evidence="8">Choline dehydrogenase</fullName>
    </submittedName>
</protein>
<dbReference type="PANTHER" id="PTHR11552:SF147">
    <property type="entry name" value="CHOLINE DEHYDROGENASE, MITOCHONDRIAL"/>
    <property type="match status" value="1"/>
</dbReference>
<organism evidence="8 9">
    <name type="scientific">Amycolatopsis oliviviridis</name>
    <dbReference type="NCBI Taxonomy" id="1471590"/>
    <lineage>
        <taxon>Bacteria</taxon>
        <taxon>Bacillati</taxon>
        <taxon>Actinomycetota</taxon>
        <taxon>Actinomycetes</taxon>
        <taxon>Pseudonocardiales</taxon>
        <taxon>Pseudonocardiaceae</taxon>
        <taxon>Amycolatopsis</taxon>
    </lineage>
</organism>
<comment type="cofactor">
    <cofactor evidence="1">
        <name>FAD</name>
        <dbReference type="ChEBI" id="CHEBI:57692"/>
    </cofactor>
</comment>
<evidence type="ECO:0000313" key="8">
    <source>
        <dbReference type="EMBL" id="GHH17793.1"/>
    </source>
</evidence>
<accession>A0ABQ3LQ76</accession>
<keyword evidence="9" id="KW-1185">Reference proteome</keyword>
<dbReference type="Pfam" id="PF05199">
    <property type="entry name" value="GMC_oxred_C"/>
    <property type="match status" value="1"/>
</dbReference>
<dbReference type="Gene3D" id="3.30.560.10">
    <property type="entry name" value="Glucose Oxidase, domain 3"/>
    <property type="match status" value="1"/>
</dbReference>
<dbReference type="Pfam" id="PF00732">
    <property type="entry name" value="GMC_oxred_N"/>
    <property type="match status" value="1"/>
</dbReference>
<dbReference type="Proteomes" id="UP000635387">
    <property type="component" value="Unassembled WGS sequence"/>
</dbReference>
<dbReference type="PROSITE" id="PS00623">
    <property type="entry name" value="GMC_OXRED_1"/>
    <property type="match status" value="1"/>
</dbReference>
<dbReference type="SUPFAM" id="SSF54373">
    <property type="entry name" value="FAD-linked reductases, C-terminal domain"/>
    <property type="match status" value="1"/>
</dbReference>
<dbReference type="Gene3D" id="3.50.50.60">
    <property type="entry name" value="FAD/NAD(P)-binding domain"/>
    <property type="match status" value="1"/>
</dbReference>
<evidence type="ECO:0000313" key="9">
    <source>
        <dbReference type="Proteomes" id="UP000635387"/>
    </source>
</evidence>
<dbReference type="PANTHER" id="PTHR11552">
    <property type="entry name" value="GLUCOSE-METHANOL-CHOLINE GMC OXIDOREDUCTASE"/>
    <property type="match status" value="1"/>
</dbReference>
<evidence type="ECO:0000259" key="6">
    <source>
        <dbReference type="PROSITE" id="PS00623"/>
    </source>
</evidence>
<sequence>MADFVVVGAGASGCVLANRLSADPSVSVVLIEAGSSDDHPNFVVPVAGGKFFKTRYDWDFDTHQEPHCEGRRVYLPQARVVGGGSSVNGGAYVRGNRADFDEWGQPGWDFAGILPYFRRSEDNERGEDEFHGVGGPLRVSDGRAGNPSSAAFTAAALEAGYHHNTDFNGVTQEGFGAFQVTQRDGRRASTASEFLRPVLDRPNLTVETDLEVHRVLVENGRAVGVVGNRLDELVEIRAEREVIISAGTYNSPKILMHSGIGPADHLRAFGIDVTLDLPDVGQQLQDHPHVWLSFGHDKPVSLLAAGDPEHVEAYERDATGFLTSGGPETGGFVTISGDAPDLQFICMPLMISDGFLSPPSRHAISFGASVAKPRTRGSVTLFSPEPTAKPKIVQNYLADPADLAMAIEGVRISLELSRQVALKPYTLDAIAAPASGTDADLAAFTRRNVLTGHHPVGTCGMGRVVDAQLRVLGIESLRVVDASVMPTIVRGNTNAPVIAIAEKAADSILHQRTESADSAN</sequence>
<dbReference type="EMBL" id="BNAY01000003">
    <property type="protein sequence ID" value="GHH17793.1"/>
    <property type="molecule type" value="Genomic_DNA"/>
</dbReference>